<dbReference type="EMBL" id="GGFM01012224">
    <property type="protein sequence ID" value="MBW32975.1"/>
    <property type="molecule type" value="Transcribed_RNA"/>
</dbReference>
<accession>A0A2M3ZWV3</accession>
<evidence type="ECO:0000313" key="1">
    <source>
        <dbReference type="EMBL" id="MBW32975.1"/>
    </source>
</evidence>
<organism evidence="1">
    <name type="scientific">Anopheles braziliensis</name>
    <dbReference type="NCBI Taxonomy" id="58242"/>
    <lineage>
        <taxon>Eukaryota</taxon>
        <taxon>Metazoa</taxon>
        <taxon>Ecdysozoa</taxon>
        <taxon>Arthropoda</taxon>
        <taxon>Hexapoda</taxon>
        <taxon>Insecta</taxon>
        <taxon>Pterygota</taxon>
        <taxon>Neoptera</taxon>
        <taxon>Endopterygota</taxon>
        <taxon>Diptera</taxon>
        <taxon>Nematocera</taxon>
        <taxon>Culicoidea</taxon>
        <taxon>Culicidae</taxon>
        <taxon>Anophelinae</taxon>
        <taxon>Anopheles</taxon>
    </lineage>
</organism>
<sequence>MLKIRSLLLMVWISSLSNSVSWLCIKSIKLVILISIELLMSGSIISKKDILMIVGILVEPSSRDSKLSTVTGSVSIDFIQSLDFTSLPLVKTE</sequence>
<reference evidence="1" key="1">
    <citation type="submission" date="2018-01" db="EMBL/GenBank/DDBJ databases">
        <title>An insight into the sialome of Amazonian anophelines.</title>
        <authorList>
            <person name="Ribeiro J.M."/>
            <person name="Scarpassa V."/>
            <person name="Calvo E."/>
        </authorList>
    </citation>
    <scope>NUCLEOTIDE SEQUENCE</scope>
    <source>
        <tissue evidence="1">Salivary glands</tissue>
    </source>
</reference>
<name>A0A2M3ZWV3_9DIPT</name>
<dbReference type="AlphaFoldDB" id="A0A2M3ZWV3"/>
<protein>
    <submittedName>
        <fullName evidence="1">Putative secreted peptide</fullName>
    </submittedName>
</protein>
<proteinExistence type="predicted"/>